<dbReference type="GO" id="GO:0005524">
    <property type="term" value="F:ATP binding"/>
    <property type="evidence" value="ECO:0007669"/>
    <property type="project" value="UniProtKB-UniRule"/>
</dbReference>
<dbReference type="InterPro" id="IPR017441">
    <property type="entry name" value="Protein_kinase_ATP_BS"/>
</dbReference>
<feature type="region of interest" description="Disordered" evidence="13">
    <location>
        <begin position="1390"/>
        <end position="1530"/>
    </location>
</feature>
<evidence type="ECO:0000256" key="4">
    <source>
        <dbReference type="ARBA" id="ARBA00022553"/>
    </source>
</evidence>
<reference evidence="15" key="1">
    <citation type="journal article" date="2020" name="Stud. Mycol.">
        <title>101 Dothideomycetes genomes: a test case for predicting lifestyles and emergence of pathogens.</title>
        <authorList>
            <person name="Haridas S."/>
            <person name="Albert R."/>
            <person name="Binder M."/>
            <person name="Bloem J."/>
            <person name="Labutti K."/>
            <person name="Salamov A."/>
            <person name="Andreopoulos B."/>
            <person name="Baker S."/>
            <person name="Barry K."/>
            <person name="Bills G."/>
            <person name="Bluhm B."/>
            <person name="Cannon C."/>
            <person name="Castanera R."/>
            <person name="Culley D."/>
            <person name="Daum C."/>
            <person name="Ezra D."/>
            <person name="Gonzalez J."/>
            <person name="Henrissat B."/>
            <person name="Kuo A."/>
            <person name="Liang C."/>
            <person name="Lipzen A."/>
            <person name="Lutzoni F."/>
            <person name="Magnuson J."/>
            <person name="Mondo S."/>
            <person name="Nolan M."/>
            <person name="Ohm R."/>
            <person name="Pangilinan J."/>
            <person name="Park H.-J."/>
            <person name="Ramirez L."/>
            <person name="Alfaro M."/>
            <person name="Sun H."/>
            <person name="Tritt A."/>
            <person name="Yoshinaga Y."/>
            <person name="Zwiers L.-H."/>
            <person name="Turgeon B."/>
            <person name="Goodwin S."/>
            <person name="Spatafora J."/>
            <person name="Crous P."/>
            <person name="Grigoriev I."/>
        </authorList>
    </citation>
    <scope>NUCLEOTIDE SEQUENCE</scope>
    <source>
        <strain evidence="15">CBS 113979</strain>
    </source>
</reference>
<dbReference type="GO" id="GO:0004674">
    <property type="term" value="F:protein serine/threonine kinase activity"/>
    <property type="evidence" value="ECO:0007669"/>
    <property type="project" value="UniProtKB-KW"/>
</dbReference>
<dbReference type="PROSITE" id="PS00107">
    <property type="entry name" value="PROTEIN_KINASE_ATP"/>
    <property type="match status" value="1"/>
</dbReference>
<dbReference type="Pfam" id="PF00069">
    <property type="entry name" value="Pkinase"/>
    <property type="match status" value="1"/>
</dbReference>
<evidence type="ECO:0000256" key="12">
    <source>
        <dbReference type="PROSITE-ProRule" id="PRU10141"/>
    </source>
</evidence>
<feature type="compositionally biased region" description="Polar residues" evidence="13">
    <location>
        <begin position="670"/>
        <end position="681"/>
    </location>
</feature>
<feature type="compositionally biased region" description="Polar residues" evidence="13">
    <location>
        <begin position="345"/>
        <end position="362"/>
    </location>
</feature>
<name>A0A6G1H100_9PEZI</name>
<protein>
    <recommendedName>
        <fullName evidence="2">dual-specificity kinase</fullName>
        <ecNumber evidence="2">2.7.12.1</ecNumber>
    </recommendedName>
</protein>
<comment type="catalytic activity">
    <reaction evidence="11">
        <text>L-tyrosyl-[protein] + ATP = O-phospho-L-tyrosyl-[protein] + ADP + H(+)</text>
        <dbReference type="Rhea" id="RHEA:10596"/>
        <dbReference type="Rhea" id="RHEA-COMP:10136"/>
        <dbReference type="Rhea" id="RHEA-COMP:20101"/>
        <dbReference type="ChEBI" id="CHEBI:15378"/>
        <dbReference type="ChEBI" id="CHEBI:30616"/>
        <dbReference type="ChEBI" id="CHEBI:46858"/>
        <dbReference type="ChEBI" id="CHEBI:61978"/>
        <dbReference type="ChEBI" id="CHEBI:456216"/>
        <dbReference type="EC" id="2.7.12.1"/>
    </reaction>
</comment>
<dbReference type="InterPro" id="IPR000719">
    <property type="entry name" value="Prot_kinase_dom"/>
</dbReference>
<feature type="compositionally biased region" description="Low complexity" evidence="13">
    <location>
        <begin position="442"/>
        <end position="457"/>
    </location>
</feature>
<keyword evidence="5" id="KW-0808">Transferase</keyword>
<feature type="compositionally biased region" description="Polar residues" evidence="13">
    <location>
        <begin position="321"/>
        <end position="336"/>
    </location>
</feature>
<feature type="compositionally biased region" description="Polar residues" evidence="13">
    <location>
        <begin position="1401"/>
        <end position="1412"/>
    </location>
</feature>
<dbReference type="GO" id="GO:0005737">
    <property type="term" value="C:cytoplasm"/>
    <property type="evidence" value="ECO:0007669"/>
    <property type="project" value="TreeGrafter"/>
</dbReference>
<feature type="compositionally biased region" description="Low complexity" evidence="13">
    <location>
        <begin position="552"/>
        <end position="561"/>
    </location>
</feature>
<feature type="compositionally biased region" description="Polar residues" evidence="13">
    <location>
        <begin position="159"/>
        <end position="173"/>
    </location>
</feature>
<dbReference type="EMBL" id="ML977155">
    <property type="protein sequence ID" value="KAF1986881.1"/>
    <property type="molecule type" value="Genomic_DNA"/>
</dbReference>
<feature type="compositionally biased region" description="Polar residues" evidence="13">
    <location>
        <begin position="788"/>
        <end position="802"/>
    </location>
</feature>
<evidence type="ECO:0000259" key="14">
    <source>
        <dbReference type="PROSITE" id="PS50011"/>
    </source>
</evidence>
<evidence type="ECO:0000256" key="11">
    <source>
        <dbReference type="ARBA" id="ARBA00051680"/>
    </source>
</evidence>
<dbReference type="Gene3D" id="1.10.510.10">
    <property type="entry name" value="Transferase(Phosphotransferase) domain 1"/>
    <property type="match status" value="1"/>
</dbReference>
<dbReference type="PROSITE" id="PS50011">
    <property type="entry name" value="PROTEIN_KINASE_DOM"/>
    <property type="match status" value="1"/>
</dbReference>
<feature type="compositionally biased region" description="Low complexity" evidence="13">
    <location>
        <begin position="209"/>
        <end position="238"/>
    </location>
</feature>
<keyword evidence="7" id="KW-0418">Kinase</keyword>
<dbReference type="GO" id="GO:0004712">
    <property type="term" value="F:protein serine/threonine/tyrosine kinase activity"/>
    <property type="evidence" value="ECO:0007669"/>
    <property type="project" value="UniProtKB-EC"/>
</dbReference>
<dbReference type="OrthoDB" id="9332038at2759"/>
<keyword evidence="6 12" id="KW-0547">Nucleotide-binding</keyword>
<feature type="binding site" evidence="12">
    <location>
        <position position="1101"/>
    </location>
    <ligand>
        <name>ATP</name>
        <dbReference type="ChEBI" id="CHEBI:30616"/>
    </ligand>
</feature>
<evidence type="ECO:0000256" key="9">
    <source>
        <dbReference type="ARBA" id="ARBA00049003"/>
    </source>
</evidence>
<feature type="compositionally biased region" description="Polar residues" evidence="13">
    <location>
        <begin position="31"/>
        <end position="52"/>
    </location>
</feature>
<evidence type="ECO:0000256" key="5">
    <source>
        <dbReference type="ARBA" id="ARBA00022679"/>
    </source>
</evidence>
<evidence type="ECO:0000256" key="8">
    <source>
        <dbReference type="ARBA" id="ARBA00022840"/>
    </source>
</evidence>
<sequence length="1530" mass="165929">MSSRPAYMDESGGSGAEGPARKRFQRAAGSENENPVRKSSSTMAAEQRPSFSSRRRSTLRDQKAPLLGPRPLDQSKRIPSASHTPSTNPFRQFLPSHNSEPVLGQPGPTSERQFGGSSTSISSTETPFNHNSTDFLPSVNFDDFHSTITSYDATLNNFPAPGNSDNVKNTPSNDEAKHHTSNFGLGVDKEERKAPVTRSQSLVRRLSTARRPALPPNANANANASTTSMAPPSAPSTARGRRQSTLPPSAANNTASRAPRKSVGPGILVGGQDSRSASQSRSSMASSQGGMNRTPSVTRATRRTTLAPGHFVPSEAPKLATSRNTKAQSFQPSLEQARQAKNFLGTPSGTPNRISSGMNTAKSPGKSPAARDATPSTSSGNKRQSTHVSGGLGARTISPTDARRLRRLSTAAPMPAMPQPPPTPQPDFMKSTRSIPSPALMPPRKSSTPSSARATPTEQTRKQPTSGLAASTASTSSMTSARGSQSGLPARNSQIMASRLPTPKARNVHSSAGMTEEEVPPVPAIPKAFESPKEQMEQPPFFPRKSMEQPRGTTSRVSSGVSAGGVSNGGTPPVRSNDSPADTGKEQAAAKAGSNPRHRRGLTVGSDAFKSAVGQHTNRKNLQPNHLPPLNLLPLSAPTATRIASFPAPSLELNQREAATPPPKRDYAKTPSTPMTASKSSFFSRSNYDEDYAAALNTRSASSHFHLKPDNLVFPEAHPSPEFSLPIAAVEQRNNTTTPFSSSSLPKSSGDFSFLRATRHDDLRASEDSKDFALEKRALVAPSPRLQPVNTKDLSSANTSTSDEAETPSSTTSLRRKLSLGWRRTSSKASQHPSHIAHQLDSGDPPKPPRHNDMPPPRLPASATWSGMKTSSPTPSNGSRPSLDSRRRKSSLNLLRSSDDTEKSNAQQEHTIPRSTTLPHLGQAEQATSGSRASTSILNPMQRMLGSRNSVGQLKARHLDPNLDKDDQEADKIMVKLASRRKDFEHAARDVDDLRKRARATERVSPSTALQKVNLNIFERGEIIDYREIYFCGTKSAKKHVGDLNAQTANFGYDDDRGDYNIVFGDHLAYRYEVVDLLGKGSFGQVVRCVDHKLGLLVAIKIIRNKKRFHQQALVEVNILQKLREWDPENKHSMINFTQSFYFRGHLCISTELLGMNLYEFIKAYEFKGFPLPLIRRFTKQMLSSLCLLKSKKVIHCDLKPENILLAHPLHSEIKVIDFGSSCFETEKVYTYIQSRFYRSPEVILGMNYGIPIDMWSVGCILAELLTGYPIFPGENEQEQLSCIMEIFGPPEKHLIEKSSRKKLFFDSLGKPRVSVSSKGKRRRPSSKTLQQALKCDDEPFLDFITRCLRWDPERRLNPDDAMHHEFITGIKQRGPSRVRSQANGVHIPTSHAATPMKRSLTVQSQTPQRNVSRPLPEPPATSFKNGVPMSAREVSNSASPIKNVQPSRRHSVFGGHGEGTNSGSVGPGANGAGASNGASGVKRGASNAVMNTSGASGSASHLPRVSQQRSTSGKADLASAAAVASLRAR</sequence>
<comment type="catalytic activity">
    <reaction evidence="9">
        <text>L-seryl-[protein] + ATP = O-phospho-L-seryl-[protein] + ADP + H(+)</text>
        <dbReference type="Rhea" id="RHEA:17989"/>
        <dbReference type="Rhea" id="RHEA-COMP:9863"/>
        <dbReference type="Rhea" id="RHEA-COMP:11604"/>
        <dbReference type="ChEBI" id="CHEBI:15378"/>
        <dbReference type="ChEBI" id="CHEBI:29999"/>
        <dbReference type="ChEBI" id="CHEBI:30616"/>
        <dbReference type="ChEBI" id="CHEBI:83421"/>
        <dbReference type="ChEBI" id="CHEBI:456216"/>
        <dbReference type="EC" id="2.7.12.1"/>
    </reaction>
</comment>
<keyword evidence="4" id="KW-0597">Phosphoprotein</keyword>
<comment type="catalytic activity">
    <reaction evidence="10">
        <text>L-threonyl-[protein] + ATP = O-phospho-L-threonyl-[protein] + ADP + H(+)</text>
        <dbReference type="Rhea" id="RHEA:46608"/>
        <dbReference type="Rhea" id="RHEA-COMP:11060"/>
        <dbReference type="Rhea" id="RHEA-COMP:11605"/>
        <dbReference type="ChEBI" id="CHEBI:15378"/>
        <dbReference type="ChEBI" id="CHEBI:30013"/>
        <dbReference type="ChEBI" id="CHEBI:30616"/>
        <dbReference type="ChEBI" id="CHEBI:61977"/>
        <dbReference type="ChEBI" id="CHEBI:456216"/>
        <dbReference type="EC" id="2.7.12.1"/>
    </reaction>
</comment>
<gene>
    <name evidence="15" type="ORF">K402DRAFT_446378</name>
</gene>
<dbReference type="PANTHER" id="PTHR24058:SF22">
    <property type="entry name" value="DUAL SPECIFICITY TYROSINE-PHOSPHORYLATION-REGULATED KINASE 4"/>
    <property type="match status" value="1"/>
</dbReference>
<comment type="similarity">
    <text evidence="1">Belongs to the protein kinase superfamily. CMGC Ser/Thr protein kinase family. MNB/DYRK subfamily.</text>
</comment>
<dbReference type="Proteomes" id="UP000800041">
    <property type="component" value="Unassembled WGS sequence"/>
</dbReference>
<dbReference type="FunFam" id="1.10.510.10:FF:000380">
    <property type="entry name" value="Serine/threonine-protein kinase ppk15"/>
    <property type="match status" value="1"/>
</dbReference>
<feature type="region of interest" description="Disordered" evidence="13">
    <location>
        <begin position="1"/>
        <end position="129"/>
    </location>
</feature>
<feature type="compositionally biased region" description="Low complexity" evidence="13">
    <location>
        <begin position="1516"/>
        <end position="1530"/>
    </location>
</feature>
<feature type="compositionally biased region" description="Low complexity" evidence="13">
    <location>
        <begin position="117"/>
        <end position="126"/>
    </location>
</feature>
<feature type="region of interest" description="Disordered" evidence="13">
    <location>
        <begin position="159"/>
        <end position="630"/>
    </location>
</feature>
<evidence type="ECO:0000256" key="6">
    <source>
        <dbReference type="ARBA" id="ARBA00022741"/>
    </source>
</evidence>
<evidence type="ECO:0000256" key="1">
    <source>
        <dbReference type="ARBA" id="ARBA00008867"/>
    </source>
</evidence>
<evidence type="ECO:0000256" key="2">
    <source>
        <dbReference type="ARBA" id="ARBA00013203"/>
    </source>
</evidence>
<keyword evidence="3" id="KW-0723">Serine/threonine-protein kinase</keyword>
<evidence type="ECO:0000313" key="15">
    <source>
        <dbReference type="EMBL" id="KAF1986881.1"/>
    </source>
</evidence>
<dbReference type="Gene3D" id="3.30.10.30">
    <property type="entry name" value="DYRK"/>
    <property type="match status" value="1"/>
</dbReference>
<keyword evidence="16" id="KW-1185">Reference proteome</keyword>
<feature type="compositionally biased region" description="Polar residues" evidence="13">
    <location>
        <begin position="904"/>
        <end position="918"/>
    </location>
</feature>
<feature type="compositionally biased region" description="Polar residues" evidence="13">
    <location>
        <begin position="243"/>
        <end position="256"/>
    </location>
</feature>
<dbReference type="InterPro" id="IPR050494">
    <property type="entry name" value="Ser_Thr_dual-spec_kinase"/>
</dbReference>
<feature type="compositionally biased region" description="Low complexity" evidence="13">
    <location>
        <begin position="465"/>
        <end position="487"/>
    </location>
</feature>
<feature type="compositionally biased region" description="Polar residues" evidence="13">
    <location>
        <begin position="863"/>
        <end position="878"/>
    </location>
</feature>
<feature type="compositionally biased region" description="Gly residues" evidence="13">
    <location>
        <begin position="1455"/>
        <end position="1472"/>
    </location>
</feature>
<feature type="compositionally biased region" description="Polar residues" evidence="13">
    <location>
        <begin position="1489"/>
        <end position="1514"/>
    </location>
</feature>
<dbReference type="InterPro" id="IPR011009">
    <property type="entry name" value="Kinase-like_dom_sf"/>
</dbReference>
<evidence type="ECO:0000256" key="7">
    <source>
        <dbReference type="ARBA" id="ARBA00022777"/>
    </source>
</evidence>
<organism evidence="15 16">
    <name type="scientific">Aulographum hederae CBS 113979</name>
    <dbReference type="NCBI Taxonomy" id="1176131"/>
    <lineage>
        <taxon>Eukaryota</taxon>
        <taxon>Fungi</taxon>
        <taxon>Dikarya</taxon>
        <taxon>Ascomycota</taxon>
        <taxon>Pezizomycotina</taxon>
        <taxon>Dothideomycetes</taxon>
        <taxon>Pleosporomycetidae</taxon>
        <taxon>Aulographales</taxon>
        <taxon>Aulographaceae</taxon>
    </lineage>
</organism>
<evidence type="ECO:0000256" key="3">
    <source>
        <dbReference type="ARBA" id="ARBA00022527"/>
    </source>
</evidence>
<dbReference type="CDD" id="cd14210">
    <property type="entry name" value="PKc_DYRK"/>
    <property type="match status" value="1"/>
</dbReference>
<feature type="compositionally biased region" description="Low complexity" evidence="13">
    <location>
        <begin position="274"/>
        <end position="291"/>
    </location>
</feature>
<evidence type="ECO:0000256" key="13">
    <source>
        <dbReference type="SAM" id="MobiDB-lite"/>
    </source>
</evidence>
<feature type="region of interest" description="Disordered" evidence="13">
    <location>
        <begin position="783"/>
        <end position="936"/>
    </location>
</feature>
<feature type="compositionally biased region" description="Polar residues" evidence="13">
    <location>
        <begin position="925"/>
        <end position="936"/>
    </location>
</feature>
<feature type="compositionally biased region" description="Pro residues" evidence="13">
    <location>
        <begin position="415"/>
        <end position="425"/>
    </location>
</feature>
<accession>A0A6G1H100</accession>
<feature type="compositionally biased region" description="Polar residues" evidence="13">
    <location>
        <begin position="374"/>
        <end position="388"/>
    </location>
</feature>
<dbReference type="PANTHER" id="PTHR24058">
    <property type="entry name" value="DUAL SPECIFICITY PROTEIN KINASE"/>
    <property type="match status" value="1"/>
</dbReference>
<feature type="region of interest" description="Disordered" evidence="13">
    <location>
        <begin position="647"/>
        <end position="681"/>
    </location>
</feature>
<feature type="compositionally biased region" description="Polar residues" evidence="13">
    <location>
        <begin position="107"/>
        <end position="116"/>
    </location>
</feature>
<evidence type="ECO:0000256" key="10">
    <source>
        <dbReference type="ARBA" id="ARBA00049308"/>
    </source>
</evidence>
<dbReference type="SMART" id="SM00220">
    <property type="entry name" value="S_TKc"/>
    <property type="match status" value="1"/>
</dbReference>
<feature type="domain" description="Protein kinase" evidence="14">
    <location>
        <begin position="1072"/>
        <end position="1368"/>
    </location>
</feature>
<dbReference type="InterPro" id="IPR042521">
    <property type="entry name" value="DYRK"/>
</dbReference>
<dbReference type="SUPFAM" id="SSF56112">
    <property type="entry name" value="Protein kinase-like (PK-like)"/>
    <property type="match status" value="1"/>
</dbReference>
<keyword evidence="8 12" id="KW-0067">ATP-binding</keyword>
<dbReference type="InterPro" id="IPR008271">
    <property type="entry name" value="Ser/Thr_kinase_AS"/>
</dbReference>
<feature type="compositionally biased region" description="Polar residues" evidence="13">
    <location>
        <begin position="81"/>
        <end position="99"/>
    </location>
</feature>
<dbReference type="PROSITE" id="PS00108">
    <property type="entry name" value="PROTEIN_KINASE_ST"/>
    <property type="match status" value="1"/>
</dbReference>
<dbReference type="Gene3D" id="3.30.200.20">
    <property type="entry name" value="Phosphorylase Kinase, domain 1"/>
    <property type="match status" value="1"/>
</dbReference>
<dbReference type="GO" id="GO:0005856">
    <property type="term" value="C:cytoskeleton"/>
    <property type="evidence" value="ECO:0007669"/>
    <property type="project" value="TreeGrafter"/>
</dbReference>
<dbReference type="EC" id="2.7.12.1" evidence="2"/>
<evidence type="ECO:0000313" key="16">
    <source>
        <dbReference type="Proteomes" id="UP000800041"/>
    </source>
</evidence>
<feature type="compositionally biased region" description="Low complexity" evidence="13">
    <location>
        <begin position="621"/>
        <end position="630"/>
    </location>
</feature>
<proteinExistence type="inferred from homology"/>
<feature type="compositionally biased region" description="Polar residues" evidence="13">
    <location>
        <begin position="1434"/>
        <end position="1447"/>
    </location>
</feature>